<dbReference type="Proteomes" id="UP001556220">
    <property type="component" value="Unassembled WGS sequence"/>
</dbReference>
<dbReference type="PROSITE" id="PS51832">
    <property type="entry name" value="HD_GYP"/>
    <property type="match status" value="1"/>
</dbReference>
<gene>
    <name evidence="3" type="ORF">ABQJ54_00380</name>
</gene>
<organism evidence="3 4">
    <name type="scientific">Rhodanobacter lycopersici</name>
    <dbReference type="NCBI Taxonomy" id="3162487"/>
    <lineage>
        <taxon>Bacteria</taxon>
        <taxon>Pseudomonadati</taxon>
        <taxon>Pseudomonadota</taxon>
        <taxon>Gammaproteobacteria</taxon>
        <taxon>Lysobacterales</taxon>
        <taxon>Rhodanobacteraceae</taxon>
        <taxon>Rhodanobacter</taxon>
    </lineage>
</organism>
<keyword evidence="4" id="KW-1185">Reference proteome</keyword>
<feature type="transmembrane region" description="Helical" evidence="1">
    <location>
        <begin position="12"/>
        <end position="32"/>
    </location>
</feature>
<keyword evidence="1" id="KW-1133">Transmembrane helix</keyword>
<sequence>MRTSPPLRIAGIYVLVAAVWIWCSDRVVGLLVSDADLRMELQTLKGWFFVLVTGAMLFWMIRHDVRRLERSNRRLRAGREQALRVLVAAMDVRHQETGHHSERVARMAAELARLDGVQGRVLDELRLGALLHDIGKLALPDTILTKPGPLDEEERALMRQHPRIGHELLQQVDFLRGSSDVPYSHHERWDGGGYPQGLRGEEIPLAARIFSVIDVWDALITERVYKPAWPEDRVLDYLREVAGSQLDPRLVGLFLDNYATLKRLAATPDVVPAISPQPVA</sequence>
<evidence type="ECO:0000256" key="1">
    <source>
        <dbReference type="SAM" id="Phobius"/>
    </source>
</evidence>
<dbReference type="GO" id="GO:0016787">
    <property type="term" value="F:hydrolase activity"/>
    <property type="evidence" value="ECO:0007669"/>
    <property type="project" value="UniProtKB-KW"/>
</dbReference>
<dbReference type="EMBL" id="JBFOHK010000001">
    <property type="protein sequence ID" value="MEW9570199.1"/>
    <property type="molecule type" value="Genomic_DNA"/>
</dbReference>
<feature type="transmembrane region" description="Helical" evidence="1">
    <location>
        <begin position="44"/>
        <end position="61"/>
    </location>
</feature>
<dbReference type="Gene3D" id="1.10.3210.10">
    <property type="entry name" value="Hypothetical protein af1432"/>
    <property type="match status" value="1"/>
</dbReference>
<keyword evidence="1" id="KW-0472">Membrane</keyword>
<evidence type="ECO:0000313" key="4">
    <source>
        <dbReference type="Proteomes" id="UP001556220"/>
    </source>
</evidence>
<accession>A0ABV3Q9F1</accession>
<dbReference type="InterPro" id="IPR037522">
    <property type="entry name" value="HD_GYP_dom"/>
</dbReference>
<dbReference type="InterPro" id="IPR006675">
    <property type="entry name" value="HDIG_dom"/>
</dbReference>
<dbReference type="CDD" id="cd00077">
    <property type="entry name" value="HDc"/>
    <property type="match status" value="1"/>
</dbReference>
<dbReference type="SMART" id="SM00471">
    <property type="entry name" value="HDc"/>
    <property type="match status" value="1"/>
</dbReference>
<keyword evidence="3" id="KW-0378">Hydrolase</keyword>
<comment type="caution">
    <text evidence="3">The sequence shown here is derived from an EMBL/GenBank/DDBJ whole genome shotgun (WGS) entry which is preliminary data.</text>
</comment>
<proteinExistence type="predicted"/>
<reference evidence="3 4" key="1">
    <citation type="submission" date="2024-06" db="EMBL/GenBank/DDBJ databases">
        <authorList>
            <person name="Woo H."/>
        </authorList>
    </citation>
    <scope>NUCLEOTIDE SEQUENCE [LARGE SCALE GENOMIC DNA]</scope>
    <source>
        <strain evidence="3 4">Si-c</strain>
    </source>
</reference>
<feature type="domain" description="HD-GYP" evidence="2">
    <location>
        <begin position="75"/>
        <end position="270"/>
    </location>
</feature>
<dbReference type="EC" id="3.1.4.-" evidence="3"/>
<name>A0ABV3Q9F1_9GAMM</name>
<dbReference type="RefSeq" id="WP_367852300.1">
    <property type="nucleotide sequence ID" value="NZ_JBFOHK010000001.1"/>
</dbReference>
<evidence type="ECO:0000259" key="2">
    <source>
        <dbReference type="PROSITE" id="PS51832"/>
    </source>
</evidence>
<evidence type="ECO:0000313" key="3">
    <source>
        <dbReference type="EMBL" id="MEW9570199.1"/>
    </source>
</evidence>
<dbReference type="InterPro" id="IPR003607">
    <property type="entry name" value="HD/PDEase_dom"/>
</dbReference>
<keyword evidence="1" id="KW-0812">Transmembrane</keyword>
<dbReference type="PANTHER" id="PTHR45228:SF1">
    <property type="entry name" value="CYCLIC DI-GMP PHOSPHODIESTERASE TM_0186"/>
    <property type="match status" value="1"/>
</dbReference>
<dbReference type="SUPFAM" id="SSF109604">
    <property type="entry name" value="HD-domain/PDEase-like"/>
    <property type="match status" value="1"/>
</dbReference>
<dbReference type="PANTHER" id="PTHR45228">
    <property type="entry name" value="CYCLIC DI-GMP PHOSPHODIESTERASE TM_0186-RELATED"/>
    <property type="match status" value="1"/>
</dbReference>
<dbReference type="NCBIfam" id="TIGR00277">
    <property type="entry name" value="HDIG"/>
    <property type="match status" value="1"/>
</dbReference>
<protein>
    <submittedName>
        <fullName evidence="3">HD-GYP domain-containing protein</fullName>
        <ecNumber evidence="3">3.1.4.-</ecNumber>
    </submittedName>
</protein>
<dbReference type="InterPro" id="IPR052020">
    <property type="entry name" value="Cyclic_di-GMP/3'3'-cGAMP_PDE"/>
</dbReference>
<dbReference type="Pfam" id="PF13487">
    <property type="entry name" value="HD_5"/>
    <property type="match status" value="1"/>
</dbReference>